<name>A0ABQ7H480_DUNSA</name>
<feature type="compositionally biased region" description="Polar residues" evidence="2">
    <location>
        <begin position="73"/>
        <end position="95"/>
    </location>
</feature>
<sequence length="303" mass="32038">MGGAGYRYGCPLPGPRLSPTFRITRCPCVYPLMRADHCNLDEWYGVCIQHAPPATSRRHHGLRLTHAALQQHTNSGDVSCNGSSSKGTITGSPSNGGPPKDTGADGSVQASDVLVQLPPPPIAHPEHAPVHADLTQEGLESHHMVMVLAVLLTCPQLKTLRLDGNKVADSGFEILSLGLQHSTTLQELSVCRCMMKGPGARALGHALRVNTTLKKLDVSGQRFDGLSRSGIEALAVGLRHNRALRELGIVNNALGTEGAAALAAMLPYNTTLQRINVASNGMDEGAIRGALQKAAKRADLVIA</sequence>
<dbReference type="InterPro" id="IPR032675">
    <property type="entry name" value="LRR_dom_sf"/>
</dbReference>
<dbReference type="SMART" id="SM00368">
    <property type="entry name" value="LRR_RI"/>
    <property type="match status" value="5"/>
</dbReference>
<dbReference type="SUPFAM" id="SSF52047">
    <property type="entry name" value="RNI-like"/>
    <property type="match status" value="1"/>
</dbReference>
<evidence type="ECO:0000313" key="3">
    <source>
        <dbReference type="EMBL" id="KAF5841648.1"/>
    </source>
</evidence>
<accession>A0ABQ7H480</accession>
<organism evidence="3 4">
    <name type="scientific">Dunaliella salina</name>
    <name type="common">Green alga</name>
    <name type="synonym">Protococcus salinus</name>
    <dbReference type="NCBI Taxonomy" id="3046"/>
    <lineage>
        <taxon>Eukaryota</taxon>
        <taxon>Viridiplantae</taxon>
        <taxon>Chlorophyta</taxon>
        <taxon>core chlorophytes</taxon>
        <taxon>Chlorophyceae</taxon>
        <taxon>CS clade</taxon>
        <taxon>Chlamydomonadales</taxon>
        <taxon>Dunaliellaceae</taxon>
        <taxon>Dunaliella</taxon>
    </lineage>
</organism>
<comment type="caution">
    <text evidence="3">The sequence shown here is derived from an EMBL/GenBank/DDBJ whole genome shotgun (WGS) entry which is preliminary data.</text>
</comment>
<dbReference type="EMBL" id="MU069481">
    <property type="protein sequence ID" value="KAF5841648.1"/>
    <property type="molecule type" value="Genomic_DNA"/>
</dbReference>
<dbReference type="Pfam" id="PF13516">
    <property type="entry name" value="LRR_6"/>
    <property type="match status" value="1"/>
</dbReference>
<proteinExistence type="predicted"/>
<keyword evidence="4" id="KW-1185">Reference proteome</keyword>
<dbReference type="PANTHER" id="PTHR24114:SF2">
    <property type="entry name" value="F-BOX DOMAIN-CONTAINING PROTEIN-RELATED"/>
    <property type="match status" value="1"/>
</dbReference>
<evidence type="ECO:0000256" key="1">
    <source>
        <dbReference type="ARBA" id="ARBA00004430"/>
    </source>
</evidence>
<evidence type="ECO:0000256" key="2">
    <source>
        <dbReference type="SAM" id="MobiDB-lite"/>
    </source>
</evidence>
<dbReference type="PANTHER" id="PTHR24114">
    <property type="entry name" value="LEUCINE RICH REPEAT FAMILY PROTEIN"/>
    <property type="match status" value="1"/>
</dbReference>
<reference evidence="3" key="1">
    <citation type="submission" date="2017-08" db="EMBL/GenBank/DDBJ databases">
        <authorList>
            <person name="Polle J.E."/>
            <person name="Barry K."/>
            <person name="Cushman J."/>
            <person name="Schmutz J."/>
            <person name="Tran D."/>
            <person name="Hathwaick L.T."/>
            <person name="Yim W.C."/>
            <person name="Jenkins J."/>
            <person name="Mckie-Krisberg Z.M."/>
            <person name="Prochnik S."/>
            <person name="Lindquist E."/>
            <person name="Dockter R.B."/>
            <person name="Adam C."/>
            <person name="Molina H."/>
            <person name="Bunkerborg J."/>
            <person name="Jin E."/>
            <person name="Buchheim M."/>
            <person name="Magnuson J."/>
        </authorList>
    </citation>
    <scope>NUCLEOTIDE SEQUENCE</scope>
    <source>
        <strain evidence="3">CCAP 19/18</strain>
    </source>
</reference>
<dbReference type="InterPro" id="IPR052394">
    <property type="entry name" value="LRR-containing"/>
</dbReference>
<dbReference type="InterPro" id="IPR001611">
    <property type="entry name" value="Leu-rich_rpt"/>
</dbReference>
<feature type="region of interest" description="Disordered" evidence="2">
    <location>
        <begin position="73"/>
        <end position="106"/>
    </location>
</feature>
<evidence type="ECO:0000313" key="4">
    <source>
        <dbReference type="Proteomes" id="UP000815325"/>
    </source>
</evidence>
<dbReference type="Gene3D" id="3.80.10.10">
    <property type="entry name" value="Ribonuclease Inhibitor"/>
    <property type="match status" value="2"/>
</dbReference>
<gene>
    <name evidence="3" type="ORF">DUNSADRAFT_12104</name>
</gene>
<evidence type="ECO:0008006" key="5">
    <source>
        <dbReference type="Google" id="ProtNLM"/>
    </source>
</evidence>
<dbReference type="Proteomes" id="UP000815325">
    <property type="component" value="Unassembled WGS sequence"/>
</dbReference>
<protein>
    <recommendedName>
        <fullName evidence="5">RNI-like protein</fullName>
    </recommendedName>
</protein>
<comment type="subcellular location">
    <subcellularLocation>
        <location evidence="1">Cytoplasm</location>
        <location evidence="1">Cytoskeleton</location>
        <location evidence="1">Cilium axoneme</location>
    </subcellularLocation>
</comment>